<evidence type="ECO:0000313" key="2">
    <source>
        <dbReference type="EMBL" id="CAA6801283.1"/>
    </source>
</evidence>
<dbReference type="EMBL" id="CACVAR010000083">
    <property type="protein sequence ID" value="CAA6801283.1"/>
    <property type="molecule type" value="Genomic_DNA"/>
</dbReference>
<name>A0A6S6S0Q8_9BACT</name>
<feature type="domain" description="Putative restriction endonuclease" evidence="1">
    <location>
        <begin position="12"/>
        <end position="66"/>
    </location>
</feature>
<dbReference type="AlphaFoldDB" id="A0A6S6S0Q8"/>
<dbReference type="CDD" id="cd06260">
    <property type="entry name" value="DUF820-like"/>
    <property type="match status" value="1"/>
</dbReference>
<sequence length="72" mass="8409">MSIANLLNYTYEDYKNWEGDWELIDGTPISMAPAPMRIHQDIATELIFLLKNSLEKNECPDCQVSFENDWKV</sequence>
<dbReference type="Pfam" id="PF05685">
    <property type="entry name" value="Uma2"/>
    <property type="match status" value="1"/>
</dbReference>
<dbReference type="InterPro" id="IPR008538">
    <property type="entry name" value="Uma2"/>
</dbReference>
<evidence type="ECO:0000259" key="1">
    <source>
        <dbReference type="Pfam" id="PF05685"/>
    </source>
</evidence>
<reference evidence="2" key="1">
    <citation type="submission" date="2020-01" db="EMBL/GenBank/DDBJ databases">
        <authorList>
            <person name="Meier V. D."/>
            <person name="Meier V D."/>
        </authorList>
    </citation>
    <scope>NUCLEOTIDE SEQUENCE</scope>
    <source>
        <strain evidence="2">HLG_WM_MAG_03</strain>
    </source>
</reference>
<dbReference type="InterPro" id="IPR011335">
    <property type="entry name" value="Restrct_endonuc-II-like"/>
</dbReference>
<dbReference type="InterPro" id="IPR012296">
    <property type="entry name" value="Nuclease_put_TT1808"/>
</dbReference>
<gene>
    <name evidence="2" type="ORF">HELGO_WM33063</name>
</gene>
<feature type="non-terminal residue" evidence="2">
    <location>
        <position position="72"/>
    </location>
</feature>
<protein>
    <recommendedName>
        <fullName evidence="1">Putative restriction endonuclease domain-containing protein</fullName>
    </recommendedName>
</protein>
<accession>A0A6S6S0Q8</accession>
<proteinExistence type="predicted"/>
<organism evidence="2">
    <name type="scientific">uncultured Sulfurovum sp</name>
    <dbReference type="NCBI Taxonomy" id="269237"/>
    <lineage>
        <taxon>Bacteria</taxon>
        <taxon>Pseudomonadati</taxon>
        <taxon>Campylobacterota</taxon>
        <taxon>Epsilonproteobacteria</taxon>
        <taxon>Campylobacterales</taxon>
        <taxon>Sulfurovaceae</taxon>
        <taxon>Sulfurovum</taxon>
        <taxon>environmental samples</taxon>
    </lineage>
</organism>
<dbReference type="Gene3D" id="3.90.1570.10">
    <property type="entry name" value="tt1808, chain A"/>
    <property type="match status" value="1"/>
</dbReference>
<dbReference type="SUPFAM" id="SSF52980">
    <property type="entry name" value="Restriction endonuclease-like"/>
    <property type="match status" value="1"/>
</dbReference>